<dbReference type="InterPro" id="IPR038084">
    <property type="entry name" value="PduO/GlcC-like_sf"/>
</dbReference>
<dbReference type="AlphaFoldDB" id="A0A6J7K1U1"/>
<dbReference type="SUPFAM" id="SSF143744">
    <property type="entry name" value="GlcG-like"/>
    <property type="match status" value="1"/>
</dbReference>
<organism evidence="1">
    <name type="scientific">freshwater metagenome</name>
    <dbReference type="NCBI Taxonomy" id="449393"/>
    <lineage>
        <taxon>unclassified sequences</taxon>
        <taxon>metagenomes</taxon>
        <taxon>ecological metagenomes</taxon>
    </lineage>
</organism>
<name>A0A6J7K1U1_9ZZZZ</name>
<reference evidence="1" key="1">
    <citation type="submission" date="2020-05" db="EMBL/GenBank/DDBJ databases">
        <authorList>
            <person name="Chiriac C."/>
            <person name="Salcher M."/>
            <person name="Ghai R."/>
            <person name="Kavagutti S V."/>
        </authorList>
    </citation>
    <scope>NUCLEOTIDE SEQUENCE</scope>
</reference>
<dbReference type="PANTHER" id="PTHR34309:SF1">
    <property type="entry name" value="PROTEIN GLCG"/>
    <property type="match status" value="1"/>
</dbReference>
<protein>
    <submittedName>
        <fullName evidence="1">Unannotated protein</fullName>
    </submittedName>
</protein>
<dbReference type="Gene3D" id="3.30.450.150">
    <property type="entry name" value="Haem-degrading domain"/>
    <property type="match status" value="1"/>
</dbReference>
<dbReference type="PANTHER" id="PTHR34309">
    <property type="entry name" value="SLR1406 PROTEIN"/>
    <property type="match status" value="1"/>
</dbReference>
<dbReference type="InterPro" id="IPR052517">
    <property type="entry name" value="GlcG_carb_metab_protein"/>
</dbReference>
<gene>
    <name evidence="1" type="ORF">UFOPK3564_03431</name>
</gene>
<sequence>MSGITLKSAHRLIEAAGAEAEKIGVPMNIAVVDAGGNLTAFHRQDGAWIGSIAISQAKAYTARAFDMPTADLQPMVQPGQPLYGIEASDPGHIIAFPGGIPLTQGNEIIGAIGVSGGLVDQDQQVAEAGAAAL</sequence>
<dbReference type="Pfam" id="PF03928">
    <property type="entry name" value="HbpS-like"/>
    <property type="match status" value="1"/>
</dbReference>
<dbReference type="EMBL" id="CAFBMK010000330">
    <property type="protein sequence ID" value="CAB4949858.1"/>
    <property type="molecule type" value="Genomic_DNA"/>
</dbReference>
<proteinExistence type="predicted"/>
<evidence type="ECO:0000313" key="1">
    <source>
        <dbReference type="EMBL" id="CAB4949858.1"/>
    </source>
</evidence>
<dbReference type="InterPro" id="IPR005624">
    <property type="entry name" value="PduO/GlcC-like"/>
</dbReference>
<accession>A0A6J7K1U1</accession>